<accession>A0A918QKS6</accession>
<feature type="transmembrane region" description="Helical" evidence="2">
    <location>
        <begin position="52"/>
        <end position="69"/>
    </location>
</feature>
<dbReference type="Proteomes" id="UP000630936">
    <property type="component" value="Unassembled WGS sequence"/>
</dbReference>
<dbReference type="EMBL" id="BMWG01000021">
    <property type="protein sequence ID" value="GGZ51886.1"/>
    <property type="molecule type" value="Genomic_DNA"/>
</dbReference>
<keyword evidence="2" id="KW-0472">Membrane</keyword>
<dbReference type="RefSeq" id="WP_190125706.1">
    <property type="nucleotide sequence ID" value="NZ_BMWG01000021.1"/>
</dbReference>
<reference evidence="3" key="1">
    <citation type="journal article" date="2014" name="Int. J. Syst. Evol. Microbiol.">
        <title>Complete genome sequence of Corynebacterium casei LMG S-19264T (=DSM 44701T), isolated from a smear-ripened cheese.</title>
        <authorList>
            <consortium name="US DOE Joint Genome Institute (JGI-PGF)"/>
            <person name="Walter F."/>
            <person name="Albersmeier A."/>
            <person name="Kalinowski J."/>
            <person name="Ruckert C."/>
        </authorList>
    </citation>
    <scope>NUCLEOTIDE SEQUENCE</scope>
    <source>
        <strain evidence="3">JCM 4988</strain>
    </source>
</reference>
<keyword evidence="2" id="KW-0812">Transmembrane</keyword>
<name>A0A918QKS6_9ACTN</name>
<keyword evidence="2" id="KW-1133">Transmembrane helix</keyword>
<organism evidence="3 4">
    <name type="scientific">Streptomyces inusitatus</name>
    <dbReference type="NCBI Taxonomy" id="68221"/>
    <lineage>
        <taxon>Bacteria</taxon>
        <taxon>Bacillati</taxon>
        <taxon>Actinomycetota</taxon>
        <taxon>Actinomycetes</taxon>
        <taxon>Kitasatosporales</taxon>
        <taxon>Streptomycetaceae</taxon>
        <taxon>Streptomyces</taxon>
    </lineage>
</organism>
<dbReference type="Pfam" id="PF12730">
    <property type="entry name" value="ABC2_membrane_4"/>
    <property type="match status" value="1"/>
</dbReference>
<comment type="caution">
    <text evidence="3">The sequence shown here is derived from an EMBL/GenBank/DDBJ whole genome shotgun (WGS) entry which is preliminary data.</text>
</comment>
<sequence length="285" mass="29278">MTPQTTPVSASASASRPGAGPRSRGRYDGLAADFAAAVSAEWLKLRTLRSTWWILLAFFAVGTSFAVLYGTAAGGRVAEHLGDPAFDPVFFGFGGQMIAQLAMVCLGVLAVGGEYSSGTIRSSLAAVPRRGLFWAAKSAVLGAVALAAALPAAFAGFWLAQLSMGPELNVSLGDPGALRATLGVAVHLTVICLISAGVTAVLRGTVLSLGVLVPLIFLLPQMIGPVPGTVGRLAWYLPQLAGSQLMRSFPDERVDFGPGGALAVMLVWAAVAFAGGLAALRRRDA</sequence>
<evidence type="ECO:0000313" key="4">
    <source>
        <dbReference type="Proteomes" id="UP000630936"/>
    </source>
</evidence>
<feature type="transmembrane region" description="Helical" evidence="2">
    <location>
        <begin position="89"/>
        <end position="111"/>
    </location>
</feature>
<evidence type="ECO:0000313" key="3">
    <source>
        <dbReference type="EMBL" id="GGZ51886.1"/>
    </source>
</evidence>
<keyword evidence="4" id="KW-1185">Reference proteome</keyword>
<protein>
    <submittedName>
        <fullName evidence="3">ABC transporter</fullName>
    </submittedName>
</protein>
<evidence type="ECO:0000256" key="2">
    <source>
        <dbReference type="SAM" id="Phobius"/>
    </source>
</evidence>
<feature type="transmembrane region" description="Helical" evidence="2">
    <location>
        <begin position="256"/>
        <end position="280"/>
    </location>
</feature>
<proteinExistence type="predicted"/>
<feature type="region of interest" description="Disordered" evidence="1">
    <location>
        <begin position="1"/>
        <end position="24"/>
    </location>
</feature>
<evidence type="ECO:0000256" key="1">
    <source>
        <dbReference type="SAM" id="MobiDB-lite"/>
    </source>
</evidence>
<reference evidence="3" key="2">
    <citation type="submission" date="2020-09" db="EMBL/GenBank/DDBJ databases">
        <authorList>
            <person name="Sun Q."/>
            <person name="Ohkuma M."/>
        </authorList>
    </citation>
    <scope>NUCLEOTIDE SEQUENCE</scope>
    <source>
        <strain evidence="3">JCM 4988</strain>
    </source>
</reference>
<feature type="transmembrane region" description="Helical" evidence="2">
    <location>
        <begin position="209"/>
        <end position="236"/>
    </location>
</feature>
<dbReference type="AlphaFoldDB" id="A0A918QKS6"/>
<feature type="transmembrane region" description="Helical" evidence="2">
    <location>
        <begin position="132"/>
        <end position="160"/>
    </location>
</feature>
<feature type="transmembrane region" description="Helical" evidence="2">
    <location>
        <begin position="180"/>
        <end position="202"/>
    </location>
</feature>
<gene>
    <name evidence="3" type="ORF">GCM10010387_52660</name>
</gene>
<feature type="compositionally biased region" description="Low complexity" evidence="1">
    <location>
        <begin position="9"/>
        <end position="22"/>
    </location>
</feature>